<dbReference type="GeneID" id="67019017"/>
<dbReference type="RefSeq" id="XP_043170620.1">
    <property type="nucleotide sequence ID" value="XM_043314685.1"/>
</dbReference>
<protein>
    <submittedName>
        <fullName evidence="1">Uncharacterized protein</fullName>
    </submittedName>
</protein>
<organism evidence="1 2">
    <name type="scientific">Alternaria atra</name>
    <dbReference type="NCBI Taxonomy" id="119953"/>
    <lineage>
        <taxon>Eukaryota</taxon>
        <taxon>Fungi</taxon>
        <taxon>Dikarya</taxon>
        <taxon>Ascomycota</taxon>
        <taxon>Pezizomycotina</taxon>
        <taxon>Dothideomycetes</taxon>
        <taxon>Pleosporomycetidae</taxon>
        <taxon>Pleosporales</taxon>
        <taxon>Pleosporineae</taxon>
        <taxon>Pleosporaceae</taxon>
        <taxon>Alternaria</taxon>
        <taxon>Alternaria sect. Ulocladioides</taxon>
    </lineage>
</organism>
<sequence>MSLQNFGIIYNTTFQYEQSESEETEDVHFNFHLFAEQCKLRGIHFDYVIRLHHGQDHDCRQRLVPTRLILDEEVTKEYEKHLDSTFDPVHYNLQGITRPAFFEKNDDEYTVYRDGDDDN</sequence>
<name>A0A8J2N165_9PLEO</name>
<evidence type="ECO:0000313" key="2">
    <source>
        <dbReference type="Proteomes" id="UP000676310"/>
    </source>
</evidence>
<gene>
    <name evidence="1" type="ORF">ALTATR162_LOCUS7059</name>
</gene>
<accession>A0A8J2N165</accession>
<dbReference type="Proteomes" id="UP000676310">
    <property type="component" value="Unassembled WGS sequence"/>
</dbReference>
<keyword evidence="2" id="KW-1185">Reference proteome</keyword>
<reference evidence="1" key="1">
    <citation type="submission" date="2021-05" db="EMBL/GenBank/DDBJ databases">
        <authorList>
            <person name="Stam R."/>
        </authorList>
    </citation>
    <scope>NUCLEOTIDE SEQUENCE</scope>
    <source>
        <strain evidence="1">CS162</strain>
    </source>
</reference>
<evidence type="ECO:0000313" key="1">
    <source>
        <dbReference type="EMBL" id="CAG5169637.1"/>
    </source>
</evidence>
<comment type="caution">
    <text evidence="1">The sequence shown here is derived from an EMBL/GenBank/DDBJ whole genome shotgun (WGS) entry which is preliminary data.</text>
</comment>
<dbReference type="EMBL" id="CAJRGZ010000022">
    <property type="protein sequence ID" value="CAG5169637.1"/>
    <property type="molecule type" value="Genomic_DNA"/>
</dbReference>
<proteinExistence type="predicted"/>
<dbReference type="AlphaFoldDB" id="A0A8J2N165"/>